<dbReference type="EMBL" id="JAPFFF010000041">
    <property type="protein sequence ID" value="KAK8841618.1"/>
    <property type="molecule type" value="Genomic_DNA"/>
</dbReference>
<dbReference type="Proteomes" id="UP001470230">
    <property type="component" value="Unassembled WGS sequence"/>
</dbReference>
<keyword evidence="2" id="KW-1185">Reference proteome</keyword>
<accession>A0ABR2H5X0</accession>
<evidence type="ECO:0000313" key="1">
    <source>
        <dbReference type="EMBL" id="KAK8841618.1"/>
    </source>
</evidence>
<reference evidence="1 2" key="1">
    <citation type="submission" date="2024-04" db="EMBL/GenBank/DDBJ databases">
        <title>Tritrichomonas musculus Genome.</title>
        <authorList>
            <person name="Alves-Ferreira E."/>
            <person name="Grigg M."/>
            <person name="Lorenzi H."/>
            <person name="Galac M."/>
        </authorList>
    </citation>
    <scope>NUCLEOTIDE SEQUENCE [LARGE SCALE GENOMIC DNA]</scope>
    <source>
        <strain evidence="1 2">EAF2021</strain>
    </source>
</reference>
<comment type="caution">
    <text evidence="1">The sequence shown here is derived from an EMBL/GenBank/DDBJ whole genome shotgun (WGS) entry which is preliminary data.</text>
</comment>
<evidence type="ECO:0000313" key="2">
    <source>
        <dbReference type="Proteomes" id="UP001470230"/>
    </source>
</evidence>
<sequence length="433" mass="50400">MKRKVKKFLASKALLSLIIFLFLYQLFLFTSNGQTDLFSTVICNIKSFFKGNQQNQLEQIQKESKYDVQTPKPNLCPPCNFTPLYPPTSSRRDVVLAASLNSIEKAEIFVRTLRMTGSLCRIILFIDKNQKLSPHNFHFFSSCRVEPVMVNNSNNLILISGSKMTRYYYYHQWLSKHIKEVDRVLHSDTFDVFFQSDPFSNEMLPMIEEEEEEINEKENLHLSIKINRQHKTFLSQKVDRKIERKNILYVSVEPVSLGSSVYTGIWFSKCYGASYFGQYNNYPVSCSGVTMGYSKTFLNYLNIMFEKANWRQCFGDSLDQAHHNFVLYHNDIQNAGIEVRPLDCNSEILTMHFCCKYAKCHLNNITNIFYGNNSNRAPIIVHQYNRLQYMVDRNQFFCPGNSKSLFSNVGNLSELNEIEILPEIQFPLPDKLS</sequence>
<organism evidence="1 2">
    <name type="scientific">Tritrichomonas musculus</name>
    <dbReference type="NCBI Taxonomy" id="1915356"/>
    <lineage>
        <taxon>Eukaryota</taxon>
        <taxon>Metamonada</taxon>
        <taxon>Parabasalia</taxon>
        <taxon>Tritrichomonadida</taxon>
        <taxon>Tritrichomonadidae</taxon>
        <taxon>Tritrichomonas</taxon>
    </lineage>
</organism>
<proteinExistence type="predicted"/>
<gene>
    <name evidence="1" type="ORF">M9Y10_027243</name>
</gene>
<protein>
    <submittedName>
        <fullName evidence="1">Uncharacterized protein</fullName>
    </submittedName>
</protein>
<name>A0ABR2H5X0_9EUKA</name>